<dbReference type="EC" id="2.3.1.181" evidence="2"/>
<dbReference type="GO" id="GO:0033819">
    <property type="term" value="F:lipoyl(octanoyl) transferase activity"/>
    <property type="evidence" value="ECO:0007669"/>
    <property type="project" value="UniProtKB-EC"/>
</dbReference>
<dbReference type="SUPFAM" id="SSF55681">
    <property type="entry name" value="Class II aaRS and biotin synthetases"/>
    <property type="match status" value="1"/>
</dbReference>
<keyword evidence="2" id="KW-0808">Transferase</keyword>
<dbReference type="InterPro" id="IPR045864">
    <property type="entry name" value="aa-tRNA-synth_II/BPL/LPL"/>
</dbReference>
<dbReference type="PANTHER" id="PTHR43679">
    <property type="entry name" value="OCTANOYLTRANSFERASE LIPM-RELATED"/>
    <property type="match status" value="1"/>
</dbReference>
<evidence type="ECO:0000313" key="2">
    <source>
        <dbReference type="EMBL" id="MPL58985.1"/>
    </source>
</evidence>
<dbReference type="Pfam" id="PF21948">
    <property type="entry name" value="LplA-B_cat"/>
    <property type="match status" value="1"/>
</dbReference>
<dbReference type="CDD" id="cd16443">
    <property type="entry name" value="LplA"/>
    <property type="match status" value="1"/>
</dbReference>
<dbReference type="InterPro" id="IPR004143">
    <property type="entry name" value="BPL_LPL_catalytic"/>
</dbReference>
<gene>
    <name evidence="2" type="primary">lipM_2</name>
    <name evidence="2" type="ORF">SDC9_04532</name>
</gene>
<dbReference type="Gene3D" id="3.30.930.10">
    <property type="entry name" value="Bira Bifunctional Protein, Domain 2"/>
    <property type="match status" value="1"/>
</dbReference>
<protein>
    <submittedName>
        <fullName evidence="2">Octanoyltransferase LipM</fullName>
        <ecNumber evidence="2">2.3.1.181</ecNumber>
    </submittedName>
</protein>
<dbReference type="PANTHER" id="PTHR43679:SF2">
    <property type="entry name" value="OCTANOYL-[GCVH]:PROTEIN N-OCTANOYLTRANSFERASE"/>
    <property type="match status" value="1"/>
</dbReference>
<sequence length="254" mass="27513">MADKARILFTGLNSAFFNMGLDEAILESVAAGSCPPTLRFYGWTPSAISLGYFQGIHEEVDTQACREKGVDIVRRITGGGAVFHDTEVTYSIVIPEGHRLAPDSITDSYAILCAGIVEGLAILGVGSEFVPINDIVSAGRKISGNAQTRKKGCLLQHGTILLDVDVEKMFSLLMVPKEKAKGKLIEDVKARVGSLSAILGRPVGFTETASALEEGFVSALGLDPVREEPKEEELALAHRLAEEKFSRSWWVHKR</sequence>
<dbReference type="PROSITE" id="PS51733">
    <property type="entry name" value="BPL_LPL_CATALYTIC"/>
    <property type="match status" value="1"/>
</dbReference>
<dbReference type="AlphaFoldDB" id="A0A644SWJ5"/>
<feature type="domain" description="BPL/LPL catalytic" evidence="1">
    <location>
        <begin position="32"/>
        <end position="224"/>
    </location>
</feature>
<comment type="caution">
    <text evidence="2">The sequence shown here is derived from an EMBL/GenBank/DDBJ whole genome shotgun (WGS) entry which is preliminary data.</text>
</comment>
<organism evidence="2">
    <name type="scientific">bioreactor metagenome</name>
    <dbReference type="NCBI Taxonomy" id="1076179"/>
    <lineage>
        <taxon>unclassified sequences</taxon>
        <taxon>metagenomes</taxon>
        <taxon>ecological metagenomes</taxon>
    </lineage>
</organism>
<dbReference type="InterPro" id="IPR050664">
    <property type="entry name" value="Octanoyltrans_LipM/LipL"/>
</dbReference>
<evidence type="ECO:0000259" key="1">
    <source>
        <dbReference type="PROSITE" id="PS51733"/>
    </source>
</evidence>
<reference evidence="2" key="1">
    <citation type="submission" date="2019-08" db="EMBL/GenBank/DDBJ databases">
        <authorList>
            <person name="Kucharzyk K."/>
            <person name="Murdoch R.W."/>
            <person name="Higgins S."/>
            <person name="Loffler F."/>
        </authorList>
    </citation>
    <scope>NUCLEOTIDE SEQUENCE</scope>
</reference>
<name>A0A644SWJ5_9ZZZZ</name>
<accession>A0A644SWJ5</accession>
<keyword evidence="2" id="KW-0012">Acyltransferase</keyword>
<proteinExistence type="predicted"/>
<dbReference type="EMBL" id="VSSQ01000008">
    <property type="protein sequence ID" value="MPL58985.1"/>
    <property type="molecule type" value="Genomic_DNA"/>
</dbReference>